<dbReference type="SUPFAM" id="SSF89550">
    <property type="entry name" value="PHP domain-like"/>
    <property type="match status" value="1"/>
</dbReference>
<dbReference type="RefSeq" id="WP_085757622.1">
    <property type="nucleotide sequence ID" value="NZ_CP019343.1"/>
</dbReference>
<dbReference type="Gene3D" id="3.20.20.140">
    <property type="entry name" value="Metal-dependent hydrolases"/>
    <property type="match status" value="1"/>
</dbReference>
<organism evidence="2 3">
    <name type="scientific">Oceanicoccus sagamiensis</name>
    <dbReference type="NCBI Taxonomy" id="716816"/>
    <lineage>
        <taxon>Bacteria</taxon>
        <taxon>Pseudomonadati</taxon>
        <taxon>Pseudomonadota</taxon>
        <taxon>Gammaproteobacteria</taxon>
        <taxon>Cellvibrionales</taxon>
        <taxon>Spongiibacteraceae</taxon>
        <taxon>Oceanicoccus</taxon>
    </lineage>
</organism>
<dbReference type="STRING" id="716816.BST96_04890"/>
<feature type="chain" id="PRO_5013390369" description="DUF3604 domain-containing protein" evidence="1">
    <location>
        <begin position="20"/>
        <end position="626"/>
    </location>
</feature>
<protein>
    <recommendedName>
        <fullName evidence="4">DUF3604 domain-containing protein</fullName>
    </recommendedName>
</protein>
<evidence type="ECO:0000313" key="2">
    <source>
        <dbReference type="EMBL" id="ARN73511.1"/>
    </source>
</evidence>
<accession>A0A1X9N8L5</accession>
<name>A0A1X9N8L5_9GAMM</name>
<evidence type="ECO:0000256" key="1">
    <source>
        <dbReference type="SAM" id="SignalP"/>
    </source>
</evidence>
<reference evidence="2 3" key="1">
    <citation type="submission" date="2016-11" db="EMBL/GenBank/DDBJ databases">
        <title>Trade-off between light-utilization and light-protection in marine flavobacteria.</title>
        <authorList>
            <person name="Kumagai Y."/>
        </authorList>
    </citation>
    <scope>NUCLEOTIDE SEQUENCE [LARGE SCALE GENOMIC DNA]</scope>
    <source>
        <strain evidence="2 3">NBRC 107125</strain>
    </source>
</reference>
<gene>
    <name evidence="2" type="ORF">BST96_04890</name>
</gene>
<dbReference type="AlphaFoldDB" id="A0A1X9N8L5"/>
<keyword evidence="3" id="KW-1185">Reference proteome</keyword>
<sequence length="626" mass="69372">MTVATVVKVCAVSSLVALSVACSKNTEPATEKAIASEKPVDTVAAAEAAVPENPLKEAYFGEIHMHTSYSLDSYIGGNRRTPDDAYRFARGEVMDIHGDKHQLKRPLDFAAVTDHAEFIGEMYSAQVEGAPGYDNPTLVELRGLNKVEDQRAWFVKYVVKNNRSSSPQHPPFYAGEATTKSAWAMNFEVTNKYYQPGKFTTLHGFEWTAAPNGGNMHRNIIFRDNNVPELPFSNVDSSDEEKLWDWIDLQRSKGMTLFAVPHNSNGSKGQMFESIDNSGKPLDTAYAKRRESMEPLIEMMQIKGNSEVTRQFWPNDEFANFENADSLANFSERVKRKDNYVRYAVIKGTHFQKTLGANPFKFGIVGGTDNHNSGMGDVDEDNYIGSHGPTDGTVDMRRTSDIDGWIRARESSPGALTGVWAPKNTRAEIWDALAARETFGTSGPRIRVRMFAGSDLPANPADAEVLVTEGYAKGVPMGSTLTALSKAPTFTVYAEKDSLSGNLDRLQIIKGWADDKGDTQEKIINVVWAGERQQDADGKLPAVGNTVDLKTATYTNDIGASMLMGSWTDNDFDPQQHAVYYARVLEIPTPRWSTYDAVRNKLPLLDDVPAIVQERAWTSPIWYTAQ</sequence>
<dbReference type="OrthoDB" id="543560at2"/>
<dbReference type="InterPro" id="IPR022028">
    <property type="entry name" value="DUF3604"/>
</dbReference>
<dbReference type="EMBL" id="CP019343">
    <property type="protein sequence ID" value="ARN73511.1"/>
    <property type="molecule type" value="Genomic_DNA"/>
</dbReference>
<evidence type="ECO:0000313" key="3">
    <source>
        <dbReference type="Proteomes" id="UP000193450"/>
    </source>
</evidence>
<proteinExistence type="predicted"/>
<dbReference type="Pfam" id="PF12228">
    <property type="entry name" value="DUF3604"/>
    <property type="match status" value="1"/>
</dbReference>
<feature type="signal peptide" evidence="1">
    <location>
        <begin position="1"/>
        <end position="19"/>
    </location>
</feature>
<evidence type="ECO:0008006" key="4">
    <source>
        <dbReference type="Google" id="ProtNLM"/>
    </source>
</evidence>
<dbReference type="Proteomes" id="UP000193450">
    <property type="component" value="Chromosome"/>
</dbReference>
<dbReference type="KEGG" id="osg:BST96_04890"/>
<keyword evidence="1" id="KW-0732">Signal</keyword>
<dbReference type="InterPro" id="IPR016195">
    <property type="entry name" value="Pol/histidinol_Pase-like"/>
</dbReference>